<comment type="caution">
    <text evidence="6">The sequence shown here is derived from an EMBL/GenBank/DDBJ whole genome shotgun (WGS) entry which is preliminary data.</text>
</comment>
<accession>A0A814NAR1</accession>
<name>A0A814NAR1_ADIRI</name>
<keyword evidence="2 3" id="KW-0040">ANK repeat</keyword>
<dbReference type="SMART" id="SM00248">
    <property type="entry name" value="ANK"/>
    <property type="match status" value="5"/>
</dbReference>
<dbReference type="PRINTS" id="PR01415">
    <property type="entry name" value="ANKYRIN"/>
</dbReference>
<dbReference type="PROSITE" id="PS50088">
    <property type="entry name" value="ANK_REPEAT"/>
    <property type="match status" value="3"/>
</dbReference>
<feature type="repeat" description="ANK" evidence="3">
    <location>
        <begin position="211"/>
        <end position="245"/>
    </location>
</feature>
<feature type="compositionally biased region" description="Basic and acidic residues" evidence="4">
    <location>
        <begin position="284"/>
        <end position="295"/>
    </location>
</feature>
<evidence type="ECO:0000313" key="8">
    <source>
        <dbReference type="Proteomes" id="UP000663852"/>
    </source>
</evidence>
<dbReference type="GO" id="GO:0005634">
    <property type="term" value="C:nucleus"/>
    <property type="evidence" value="ECO:0007669"/>
    <property type="project" value="TreeGrafter"/>
</dbReference>
<dbReference type="GO" id="GO:0000976">
    <property type="term" value="F:transcription cis-regulatory region binding"/>
    <property type="evidence" value="ECO:0007669"/>
    <property type="project" value="TreeGrafter"/>
</dbReference>
<dbReference type="InterPro" id="IPR036770">
    <property type="entry name" value="Ankyrin_rpt-contain_sf"/>
</dbReference>
<proteinExistence type="predicted"/>
<dbReference type="EMBL" id="CAJNOJ010000093">
    <property type="protein sequence ID" value="CAF1089437.1"/>
    <property type="molecule type" value="Genomic_DNA"/>
</dbReference>
<dbReference type="InterPro" id="IPR002110">
    <property type="entry name" value="Ankyrin_rpt"/>
</dbReference>
<feature type="region of interest" description="Disordered" evidence="4">
    <location>
        <begin position="271"/>
        <end position="302"/>
    </location>
</feature>
<dbReference type="GO" id="GO:0045944">
    <property type="term" value="P:positive regulation of transcription by RNA polymerase II"/>
    <property type="evidence" value="ECO:0007669"/>
    <property type="project" value="TreeGrafter"/>
</dbReference>
<dbReference type="PANTHER" id="PTHR24193:SF121">
    <property type="entry name" value="ADA2A-CONTAINING COMPLEX COMPONENT 3, ISOFORM D"/>
    <property type="match status" value="1"/>
</dbReference>
<dbReference type="Pfam" id="PF12796">
    <property type="entry name" value="Ank_2"/>
    <property type="match status" value="1"/>
</dbReference>
<evidence type="ECO:0000256" key="2">
    <source>
        <dbReference type="ARBA" id="ARBA00023043"/>
    </source>
</evidence>
<sequence>MSWRLAFHSTKLLFSYLIPYKVKIFRDAIFSGNIAVIRQLAAERPRLLQQSIDADGNTAIGLSLMLGEVDVVKTLLELGSDPNLANSFDGNHPLVILAKLRSDENSKLAVFADLLLDAGSNPLHEVQYQADSAKRLDATQTPSFHETPLLCCVRFQNEELLKKFIEHQIDVNALNPETGTSALMLAASLGYRNICNILIESGADINAKDHSGNSPLHLAAQGYGEQIPVAELLLQHGADVNSINDDGFTPAVLARKMEKDACFRLLESYADKNPPKAAPPPPYEHVDEIESDEKQPVPFSFH</sequence>
<dbReference type="SUPFAM" id="SSF48403">
    <property type="entry name" value="Ankyrin repeat"/>
    <property type="match status" value="1"/>
</dbReference>
<evidence type="ECO:0000313" key="6">
    <source>
        <dbReference type="EMBL" id="CAF1089437.1"/>
    </source>
</evidence>
<dbReference type="Proteomes" id="UP000663852">
    <property type="component" value="Unassembled WGS sequence"/>
</dbReference>
<gene>
    <name evidence="6" type="ORF">EDS130_LOCUS19396</name>
    <name evidence="5" type="ORF">XAT740_LOCUS17630</name>
</gene>
<organism evidence="6 8">
    <name type="scientific">Adineta ricciae</name>
    <name type="common">Rotifer</name>
    <dbReference type="NCBI Taxonomy" id="249248"/>
    <lineage>
        <taxon>Eukaryota</taxon>
        <taxon>Metazoa</taxon>
        <taxon>Spiralia</taxon>
        <taxon>Gnathifera</taxon>
        <taxon>Rotifera</taxon>
        <taxon>Eurotatoria</taxon>
        <taxon>Bdelloidea</taxon>
        <taxon>Adinetida</taxon>
        <taxon>Adinetidae</taxon>
        <taxon>Adineta</taxon>
    </lineage>
</organism>
<dbReference type="Proteomes" id="UP000663828">
    <property type="component" value="Unassembled WGS sequence"/>
</dbReference>
<dbReference type="PROSITE" id="PS50297">
    <property type="entry name" value="ANK_REP_REGION"/>
    <property type="match status" value="3"/>
</dbReference>
<dbReference type="AlphaFoldDB" id="A0A814NAR1"/>
<evidence type="ECO:0000256" key="4">
    <source>
        <dbReference type="SAM" id="MobiDB-lite"/>
    </source>
</evidence>
<keyword evidence="7" id="KW-1185">Reference proteome</keyword>
<dbReference type="PANTHER" id="PTHR24193">
    <property type="entry name" value="ANKYRIN REPEAT PROTEIN"/>
    <property type="match status" value="1"/>
</dbReference>
<protein>
    <submittedName>
        <fullName evidence="6">Uncharacterized protein</fullName>
    </submittedName>
</protein>
<reference evidence="6" key="1">
    <citation type="submission" date="2021-02" db="EMBL/GenBank/DDBJ databases">
        <authorList>
            <person name="Nowell W R."/>
        </authorList>
    </citation>
    <scope>NUCLEOTIDE SEQUENCE</scope>
</reference>
<feature type="repeat" description="ANK" evidence="3">
    <location>
        <begin position="178"/>
        <end position="210"/>
    </location>
</feature>
<feature type="repeat" description="ANK" evidence="3">
    <location>
        <begin position="55"/>
        <end position="87"/>
    </location>
</feature>
<evidence type="ECO:0000256" key="3">
    <source>
        <dbReference type="PROSITE-ProRule" id="PRU00023"/>
    </source>
</evidence>
<evidence type="ECO:0000313" key="7">
    <source>
        <dbReference type="Proteomes" id="UP000663828"/>
    </source>
</evidence>
<evidence type="ECO:0000256" key="1">
    <source>
        <dbReference type="ARBA" id="ARBA00022737"/>
    </source>
</evidence>
<dbReference type="Gene3D" id="1.25.40.20">
    <property type="entry name" value="Ankyrin repeat-containing domain"/>
    <property type="match status" value="2"/>
</dbReference>
<dbReference type="EMBL" id="CAJNOR010001155">
    <property type="protein sequence ID" value="CAF1087035.1"/>
    <property type="molecule type" value="Genomic_DNA"/>
</dbReference>
<dbReference type="Pfam" id="PF00023">
    <property type="entry name" value="Ank"/>
    <property type="match status" value="2"/>
</dbReference>
<dbReference type="InterPro" id="IPR050663">
    <property type="entry name" value="Ankyrin-SOCS_Box"/>
</dbReference>
<dbReference type="OrthoDB" id="1577640at2759"/>
<evidence type="ECO:0000313" key="5">
    <source>
        <dbReference type="EMBL" id="CAF1087035.1"/>
    </source>
</evidence>
<keyword evidence="1" id="KW-0677">Repeat</keyword>